<evidence type="ECO:0000313" key="2">
    <source>
        <dbReference type="EMBL" id="KAF5313493.1"/>
    </source>
</evidence>
<dbReference type="AlphaFoldDB" id="A0A8H5AZZ6"/>
<keyword evidence="3" id="KW-1185">Reference proteome</keyword>
<feature type="region of interest" description="Disordered" evidence="1">
    <location>
        <begin position="318"/>
        <end position="388"/>
    </location>
</feature>
<dbReference type="EMBL" id="JAACJK010000224">
    <property type="protein sequence ID" value="KAF5313493.1"/>
    <property type="molecule type" value="Genomic_DNA"/>
</dbReference>
<proteinExistence type="predicted"/>
<accession>A0A8H5AZZ6</accession>
<feature type="region of interest" description="Disordered" evidence="1">
    <location>
        <begin position="256"/>
        <end position="277"/>
    </location>
</feature>
<dbReference type="OrthoDB" id="3113590at2759"/>
<evidence type="ECO:0000313" key="3">
    <source>
        <dbReference type="Proteomes" id="UP000541558"/>
    </source>
</evidence>
<sequence>MADTLQSAQGSADFADARFRLDVGPPQQVYDVLIGTTHVPEVRNKMESIETDMEALVTHVEGSPYYLGHPHLGAKLAKLQGVIAIGAKLIGPGDRPLVDPRLRDRLSELVTKSRRIKDGKMFPGDLDPPASRYVGYRGTKRTYGPPAQDTPNKTRVVTQALGASQGAPATTDWRARGTGGTPPSASEVLRRGRDFLSREGQSDGPEARLVAALTAYRGQLFSLESQMDVVQAIWTEVGKQHDAKVLELHAQLGESDPPMRVSYSSRPAETRALGEPEAVTSRVTVDLRVSSSSAPRALRETRARAAAAASVRAEAAKVEASLGSGSRDKGKQRAVEPERASTRSNQRSWADEVAEEDTRMAVSDGEDQVAYESESDESDAPRKGYHSS</sequence>
<evidence type="ECO:0000256" key="1">
    <source>
        <dbReference type="SAM" id="MobiDB-lite"/>
    </source>
</evidence>
<feature type="compositionally biased region" description="Basic and acidic residues" evidence="1">
    <location>
        <begin position="326"/>
        <end position="341"/>
    </location>
</feature>
<feature type="region of interest" description="Disordered" evidence="1">
    <location>
        <begin position="163"/>
        <end position="186"/>
    </location>
</feature>
<dbReference type="Proteomes" id="UP000541558">
    <property type="component" value="Unassembled WGS sequence"/>
</dbReference>
<name>A0A8H5AZZ6_9AGAR</name>
<gene>
    <name evidence="2" type="ORF">D9611_008634</name>
</gene>
<feature type="compositionally biased region" description="Acidic residues" evidence="1">
    <location>
        <begin position="364"/>
        <end position="378"/>
    </location>
</feature>
<protein>
    <submittedName>
        <fullName evidence="2">Uncharacterized protein</fullName>
    </submittedName>
</protein>
<comment type="caution">
    <text evidence="2">The sequence shown here is derived from an EMBL/GenBank/DDBJ whole genome shotgun (WGS) entry which is preliminary data.</text>
</comment>
<organism evidence="2 3">
    <name type="scientific">Ephemerocybe angulata</name>
    <dbReference type="NCBI Taxonomy" id="980116"/>
    <lineage>
        <taxon>Eukaryota</taxon>
        <taxon>Fungi</taxon>
        <taxon>Dikarya</taxon>
        <taxon>Basidiomycota</taxon>
        <taxon>Agaricomycotina</taxon>
        <taxon>Agaricomycetes</taxon>
        <taxon>Agaricomycetidae</taxon>
        <taxon>Agaricales</taxon>
        <taxon>Agaricineae</taxon>
        <taxon>Psathyrellaceae</taxon>
        <taxon>Ephemerocybe</taxon>
    </lineage>
</organism>
<reference evidence="2 3" key="1">
    <citation type="journal article" date="2020" name="ISME J.">
        <title>Uncovering the hidden diversity of litter-decomposition mechanisms in mushroom-forming fungi.</title>
        <authorList>
            <person name="Floudas D."/>
            <person name="Bentzer J."/>
            <person name="Ahren D."/>
            <person name="Johansson T."/>
            <person name="Persson P."/>
            <person name="Tunlid A."/>
        </authorList>
    </citation>
    <scope>NUCLEOTIDE SEQUENCE [LARGE SCALE GENOMIC DNA]</scope>
    <source>
        <strain evidence="2 3">CBS 175.51</strain>
    </source>
</reference>